<evidence type="ECO:0000313" key="4">
    <source>
        <dbReference type="EMBL" id="MQP11226.1"/>
    </source>
</evidence>
<keyword evidence="5" id="KW-1185">Reference proteome</keyword>
<dbReference type="InterPro" id="IPR000182">
    <property type="entry name" value="GNAT_dom"/>
</dbReference>
<dbReference type="Proteomes" id="UP000384372">
    <property type="component" value="Unassembled WGS sequence"/>
</dbReference>
<name>A0A6A7WA50_9BACT</name>
<evidence type="ECO:0000256" key="1">
    <source>
        <dbReference type="ARBA" id="ARBA00022679"/>
    </source>
</evidence>
<gene>
    <name evidence="4" type="ORF">F7D20_04435</name>
</gene>
<evidence type="ECO:0000259" key="3">
    <source>
        <dbReference type="PROSITE" id="PS51186"/>
    </source>
</evidence>
<keyword evidence="2" id="KW-0012">Acyltransferase</keyword>
<dbReference type="GO" id="GO:0016747">
    <property type="term" value="F:acyltransferase activity, transferring groups other than amino-acyl groups"/>
    <property type="evidence" value="ECO:0007669"/>
    <property type="project" value="InterPro"/>
</dbReference>
<dbReference type="InterPro" id="IPR050680">
    <property type="entry name" value="YpeA/RimI_acetyltransf"/>
</dbReference>
<dbReference type="OrthoDB" id="5319888at2"/>
<evidence type="ECO:0000313" key="5">
    <source>
        <dbReference type="Proteomes" id="UP000384372"/>
    </source>
</evidence>
<dbReference type="Gene3D" id="3.40.630.30">
    <property type="match status" value="1"/>
</dbReference>
<dbReference type="AlphaFoldDB" id="A0A6A7WA50"/>
<dbReference type="EMBL" id="VZAD01000038">
    <property type="protein sequence ID" value="MQP11226.1"/>
    <property type="molecule type" value="Genomic_DNA"/>
</dbReference>
<dbReference type="CDD" id="cd04301">
    <property type="entry name" value="NAT_SF"/>
    <property type="match status" value="1"/>
</dbReference>
<dbReference type="SUPFAM" id="SSF55729">
    <property type="entry name" value="Acyl-CoA N-acyltransferases (Nat)"/>
    <property type="match status" value="1"/>
</dbReference>
<dbReference type="PANTHER" id="PTHR43420">
    <property type="entry name" value="ACETYLTRANSFERASE"/>
    <property type="match status" value="1"/>
</dbReference>
<dbReference type="PROSITE" id="PS51186">
    <property type="entry name" value="GNAT"/>
    <property type="match status" value="1"/>
</dbReference>
<proteinExistence type="predicted"/>
<comment type="caution">
    <text evidence="4">The sequence shown here is derived from an EMBL/GenBank/DDBJ whole genome shotgun (WGS) entry which is preliminary data.</text>
</comment>
<reference evidence="4 5" key="1">
    <citation type="submission" date="2019-09" db="EMBL/GenBank/DDBJ databases">
        <title>Distinct polysaccharide growth profiles of human intestinal Prevotella copri isolates.</title>
        <authorList>
            <person name="Fehlner-Peach H."/>
            <person name="Magnabosco C."/>
            <person name="Raghavan V."/>
            <person name="Scher J.U."/>
            <person name="Tett A."/>
            <person name="Cox L.M."/>
            <person name="Gottsegen C."/>
            <person name="Watters A."/>
            <person name="Wiltshire- Gordon J.D."/>
            <person name="Segata N."/>
            <person name="Bonneau R."/>
            <person name="Littman D.R."/>
        </authorList>
    </citation>
    <scope>NUCLEOTIDE SEQUENCE [LARGE SCALE GENOMIC DNA]</scope>
    <source>
        <strain evidence="5">iAQ1173</strain>
    </source>
</reference>
<organism evidence="4 5">
    <name type="scientific">Segatella copri</name>
    <dbReference type="NCBI Taxonomy" id="165179"/>
    <lineage>
        <taxon>Bacteria</taxon>
        <taxon>Pseudomonadati</taxon>
        <taxon>Bacteroidota</taxon>
        <taxon>Bacteroidia</taxon>
        <taxon>Bacteroidales</taxon>
        <taxon>Prevotellaceae</taxon>
        <taxon>Segatella</taxon>
    </lineage>
</organism>
<dbReference type="RefSeq" id="WP_158463049.1">
    <property type="nucleotide sequence ID" value="NZ_VZAD01000038.1"/>
</dbReference>
<accession>A0A6A7WA50</accession>
<dbReference type="Pfam" id="PF00583">
    <property type="entry name" value="Acetyltransf_1"/>
    <property type="match status" value="1"/>
</dbReference>
<evidence type="ECO:0000256" key="2">
    <source>
        <dbReference type="ARBA" id="ARBA00023315"/>
    </source>
</evidence>
<dbReference type="PANTHER" id="PTHR43420:SF52">
    <property type="entry name" value="N-ACETYLTRANSFERASE YODP"/>
    <property type="match status" value="1"/>
</dbReference>
<sequence length="192" mass="21514">MNVRVEGATASLAAPIASLIMEAMNHECCQNLAGKEHTIEDFRRVMTELVALDDSQYSYRNTLCAFTDDGRLAGICVSYDGGELHRLRRRFIEAAQREFGIDYSDMDDETQAGELYIDSIAVSEEFRGHGIAKYLLKAVIERAREMGLPAVGLLVDKGNPRAESLYNKVGFLYANDSAWGGHEMRHLQYQID</sequence>
<keyword evidence="1 4" id="KW-0808">Transferase</keyword>
<dbReference type="InterPro" id="IPR016181">
    <property type="entry name" value="Acyl_CoA_acyltransferase"/>
</dbReference>
<feature type="domain" description="N-acetyltransferase" evidence="3">
    <location>
        <begin position="3"/>
        <end position="192"/>
    </location>
</feature>
<protein>
    <submittedName>
        <fullName evidence="4">GNAT family N-acetyltransferase</fullName>
    </submittedName>
</protein>